<feature type="transmembrane region" description="Helical" evidence="1">
    <location>
        <begin position="84"/>
        <end position="103"/>
    </location>
</feature>
<dbReference type="eggNOG" id="ENOG502ZR45">
    <property type="taxonomic scope" value="Bacteria"/>
</dbReference>
<keyword evidence="1" id="KW-0472">Membrane</keyword>
<evidence type="ECO:0000259" key="2">
    <source>
        <dbReference type="Pfam" id="PF19762"/>
    </source>
</evidence>
<feature type="domain" description="DUF6249" evidence="2">
    <location>
        <begin position="15"/>
        <end position="104"/>
    </location>
</feature>
<keyword evidence="1" id="KW-1133">Transmembrane helix</keyword>
<dbReference type="STRING" id="1300345.LF41_1491"/>
<dbReference type="InterPro" id="IPR046216">
    <property type="entry name" value="DUF6249"/>
</dbReference>
<keyword evidence="1" id="KW-0812">Transmembrane</keyword>
<evidence type="ECO:0000313" key="4">
    <source>
        <dbReference type="Proteomes" id="UP000030518"/>
    </source>
</evidence>
<evidence type="ECO:0000313" key="3">
    <source>
        <dbReference type="EMBL" id="KGQ18137.1"/>
    </source>
</evidence>
<gene>
    <name evidence="3" type="ORF">LF41_1491</name>
</gene>
<keyword evidence="4" id="KW-1185">Reference proteome</keyword>
<dbReference type="Proteomes" id="UP000030518">
    <property type="component" value="Unassembled WGS sequence"/>
</dbReference>
<feature type="transmembrane region" description="Helical" evidence="1">
    <location>
        <begin position="59"/>
        <end position="78"/>
    </location>
</feature>
<dbReference type="OrthoDB" id="5954762at2"/>
<proteinExistence type="predicted"/>
<reference evidence="3 4" key="1">
    <citation type="submission" date="2014-09" db="EMBL/GenBank/DDBJ databases">
        <title>Genome sequences of Lysobacter dokdonensis DS-58.</title>
        <authorList>
            <person name="Kim J.F."/>
            <person name="Kwak M.-J."/>
        </authorList>
    </citation>
    <scope>NUCLEOTIDE SEQUENCE [LARGE SCALE GENOMIC DNA]</scope>
    <source>
        <strain evidence="3 4">DS-58</strain>
    </source>
</reference>
<feature type="transmembrane region" description="Helical" evidence="1">
    <location>
        <begin position="6"/>
        <end position="23"/>
    </location>
</feature>
<dbReference type="Pfam" id="PF19762">
    <property type="entry name" value="DUF6249"/>
    <property type="match status" value="1"/>
</dbReference>
<dbReference type="EMBL" id="JRKJ01000021">
    <property type="protein sequence ID" value="KGQ18137.1"/>
    <property type="molecule type" value="Genomic_DNA"/>
</dbReference>
<evidence type="ECO:0000256" key="1">
    <source>
        <dbReference type="SAM" id="Phobius"/>
    </source>
</evidence>
<accession>A0A0A2WHF2</accession>
<sequence>MNFEILIPITLFVSIAYVIKVIVDARTRRALIGTNGSEELVRSIMVGEELRQKHSSLRWGVTLLAVGAGFALIEAYGWDHVTPGVIAVLALATGAGNLAYYFLTRRMSPAT</sequence>
<dbReference type="PATRIC" id="fig|1300345.3.peg.2562"/>
<comment type="caution">
    <text evidence="3">The sequence shown here is derived from an EMBL/GenBank/DDBJ whole genome shotgun (WGS) entry which is preliminary data.</text>
</comment>
<protein>
    <submittedName>
        <fullName evidence="3">Membrane protein</fullName>
    </submittedName>
</protein>
<organism evidence="3 4">
    <name type="scientific">Lysobacter dokdonensis DS-58</name>
    <dbReference type="NCBI Taxonomy" id="1300345"/>
    <lineage>
        <taxon>Bacteria</taxon>
        <taxon>Pseudomonadati</taxon>
        <taxon>Pseudomonadota</taxon>
        <taxon>Gammaproteobacteria</taxon>
        <taxon>Lysobacterales</taxon>
        <taxon>Lysobacteraceae</taxon>
        <taxon>Noviluteimonas</taxon>
    </lineage>
</organism>
<name>A0A0A2WHF2_9GAMM</name>
<dbReference type="RefSeq" id="WP_036170897.1">
    <property type="nucleotide sequence ID" value="NZ_JRKJ01000021.1"/>
</dbReference>
<dbReference type="AlphaFoldDB" id="A0A0A2WHF2"/>